<dbReference type="EMBL" id="JBDKXB010000004">
    <property type="protein sequence ID" value="MEY6431734.1"/>
    <property type="molecule type" value="Genomic_DNA"/>
</dbReference>
<dbReference type="PROSITE" id="PS50887">
    <property type="entry name" value="GGDEF"/>
    <property type="match status" value="1"/>
</dbReference>
<dbReference type="InterPro" id="IPR050469">
    <property type="entry name" value="Diguanylate_Cyclase"/>
</dbReference>
<feature type="compositionally biased region" description="Basic and acidic residues" evidence="3">
    <location>
        <begin position="282"/>
        <end position="296"/>
    </location>
</feature>
<dbReference type="CDD" id="cd06225">
    <property type="entry name" value="HAMP"/>
    <property type="match status" value="1"/>
</dbReference>
<sequence length="311" mass="34467">MNDADRQYLAAATARIDRLLHARGVDPISPSGLSAELQGFAEAFDRLLEQLAVFRQFAVTLAHGDLSYEAPARQHLLDPLKHLQASLRHLTWQTQQVAAGDLDQCVDFLGEFSIAFNQMIQGLRDKRAADDQIRHLSLHDALTGLYNRLFFNQEMERLATSDEFPITILVTDLDDLKRVNDTRGHQTGDLLIQRAARLIEHGVRTEDAVVRLGGDEFAVLLYGIGQSEAETIVQRLRATLVAHNRRNPMLAVSLSIGAATAEGPASLEAALRQADQAMYQDKCNRKGRDRPSHTEPRPSAGTPGQPTEGRH</sequence>
<dbReference type="PANTHER" id="PTHR45138:SF9">
    <property type="entry name" value="DIGUANYLATE CYCLASE DGCM-RELATED"/>
    <property type="match status" value="1"/>
</dbReference>
<dbReference type="PANTHER" id="PTHR45138">
    <property type="entry name" value="REGULATORY COMPONENTS OF SENSORY TRANSDUCTION SYSTEM"/>
    <property type="match status" value="1"/>
</dbReference>
<evidence type="ECO:0000313" key="7">
    <source>
        <dbReference type="Proteomes" id="UP001564408"/>
    </source>
</evidence>
<accession>A0ABV4BCL8</accession>
<dbReference type="RefSeq" id="WP_369666117.1">
    <property type="nucleotide sequence ID" value="NZ_JBDKXB010000004.1"/>
</dbReference>
<feature type="domain" description="HAMP" evidence="4">
    <location>
        <begin position="81"/>
        <end position="128"/>
    </location>
</feature>
<dbReference type="InterPro" id="IPR003660">
    <property type="entry name" value="HAMP_dom"/>
</dbReference>
<feature type="domain" description="GGDEF" evidence="5">
    <location>
        <begin position="164"/>
        <end position="296"/>
    </location>
</feature>
<dbReference type="SUPFAM" id="SSF55073">
    <property type="entry name" value="Nucleotide cyclase"/>
    <property type="match status" value="1"/>
</dbReference>
<gene>
    <name evidence="6" type="ORF">ABC977_04850</name>
</gene>
<dbReference type="Gene3D" id="3.30.70.270">
    <property type="match status" value="1"/>
</dbReference>
<comment type="caution">
    <text evidence="6">The sequence shown here is derived from an EMBL/GenBank/DDBJ whole genome shotgun (WGS) entry which is preliminary data.</text>
</comment>
<dbReference type="CDD" id="cd01949">
    <property type="entry name" value="GGDEF"/>
    <property type="match status" value="1"/>
</dbReference>
<dbReference type="EC" id="2.7.7.65" evidence="1"/>
<dbReference type="Pfam" id="PF00990">
    <property type="entry name" value="GGDEF"/>
    <property type="match status" value="1"/>
</dbReference>
<evidence type="ECO:0000256" key="1">
    <source>
        <dbReference type="ARBA" id="ARBA00012528"/>
    </source>
</evidence>
<protein>
    <recommendedName>
        <fullName evidence="1">diguanylate cyclase</fullName>
        <ecNumber evidence="1">2.7.7.65</ecNumber>
    </recommendedName>
</protein>
<evidence type="ECO:0000259" key="4">
    <source>
        <dbReference type="PROSITE" id="PS50885"/>
    </source>
</evidence>
<dbReference type="SMART" id="SM00267">
    <property type="entry name" value="GGDEF"/>
    <property type="match status" value="1"/>
</dbReference>
<dbReference type="PROSITE" id="PS50885">
    <property type="entry name" value="HAMP"/>
    <property type="match status" value="1"/>
</dbReference>
<keyword evidence="7" id="KW-1185">Reference proteome</keyword>
<dbReference type="InterPro" id="IPR029787">
    <property type="entry name" value="Nucleotide_cyclase"/>
</dbReference>
<evidence type="ECO:0000259" key="5">
    <source>
        <dbReference type="PROSITE" id="PS50887"/>
    </source>
</evidence>
<dbReference type="NCBIfam" id="TIGR00254">
    <property type="entry name" value="GGDEF"/>
    <property type="match status" value="1"/>
</dbReference>
<evidence type="ECO:0000313" key="6">
    <source>
        <dbReference type="EMBL" id="MEY6431734.1"/>
    </source>
</evidence>
<organism evidence="6 7">
    <name type="scientific">Thioalkalicoccus limnaeus</name>
    <dbReference type="NCBI Taxonomy" id="120681"/>
    <lineage>
        <taxon>Bacteria</taxon>
        <taxon>Pseudomonadati</taxon>
        <taxon>Pseudomonadota</taxon>
        <taxon>Gammaproteobacteria</taxon>
        <taxon>Chromatiales</taxon>
        <taxon>Chromatiaceae</taxon>
        <taxon>Thioalkalicoccus</taxon>
    </lineage>
</organism>
<dbReference type="Proteomes" id="UP001564408">
    <property type="component" value="Unassembled WGS sequence"/>
</dbReference>
<dbReference type="InterPro" id="IPR043128">
    <property type="entry name" value="Rev_trsase/Diguanyl_cyclase"/>
</dbReference>
<feature type="region of interest" description="Disordered" evidence="3">
    <location>
        <begin position="278"/>
        <end position="311"/>
    </location>
</feature>
<name>A0ABV4BCL8_9GAMM</name>
<evidence type="ECO:0000256" key="2">
    <source>
        <dbReference type="ARBA" id="ARBA00034247"/>
    </source>
</evidence>
<reference evidence="6 7" key="1">
    <citation type="submission" date="2024-05" db="EMBL/GenBank/DDBJ databases">
        <title>Genome Sequence and Characterization of the New Strain Purple Sulfur Bacterium of Genus Thioalkalicoccus.</title>
        <authorList>
            <person name="Bryantseva I.A."/>
            <person name="Kyndt J.A."/>
            <person name="Imhoff J.F."/>
        </authorList>
    </citation>
    <scope>NUCLEOTIDE SEQUENCE [LARGE SCALE GENOMIC DNA]</scope>
    <source>
        <strain evidence="6 7">Um2</strain>
    </source>
</reference>
<proteinExistence type="predicted"/>
<evidence type="ECO:0000256" key="3">
    <source>
        <dbReference type="SAM" id="MobiDB-lite"/>
    </source>
</evidence>
<comment type="catalytic activity">
    <reaction evidence="2">
        <text>2 GTP = 3',3'-c-di-GMP + 2 diphosphate</text>
        <dbReference type="Rhea" id="RHEA:24898"/>
        <dbReference type="ChEBI" id="CHEBI:33019"/>
        <dbReference type="ChEBI" id="CHEBI:37565"/>
        <dbReference type="ChEBI" id="CHEBI:58805"/>
        <dbReference type="EC" id="2.7.7.65"/>
    </reaction>
</comment>
<dbReference type="InterPro" id="IPR000160">
    <property type="entry name" value="GGDEF_dom"/>
</dbReference>